<dbReference type="InterPro" id="IPR029068">
    <property type="entry name" value="Glyas_Bleomycin-R_OHBP_Dase"/>
</dbReference>
<dbReference type="Pfam" id="PF00903">
    <property type="entry name" value="Glyoxalase"/>
    <property type="match status" value="1"/>
</dbReference>
<dbReference type="PANTHER" id="PTHR34109">
    <property type="entry name" value="BNAUNNG04460D PROTEIN-RELATED"/>
    <property type="match status" value="1"/>
</dbReference>
<name>A0ABS1M7Q7_9NOCA</name>
<feature type="domain" description="VOC" evidence="1">
    <location>
        <begin position="12"/>
        <end position="133"/>
    </location>
</feature>
<organism evidence="2 3">
    <name type="scientific">Nocardia acididurans</name>
    <dbReference type="NCBI Taxonomy" id="2802282"/>
    <lineage>
        <taxon>Bacteria</taxon>
        <taxon>Bacillati</taxon>
        <taxon>Actinomycetota</taxon>
        <taxon>Actinomycetes</taxon>
        <taxon>Mycobacteriales</taxon>
        <taxon>Nocardiaceae</taxon>
        <taxon>Nocardia</taxon>
    </lineage>
</organism>
<accession>A0ABS1M7Q7</accession>
<evidence type="ECO:0000313" key="3">
    <source>
        <dbReference type="Proteomes" id="UP000602198"/>
    </source>
</evidence>
<dbReference type="PANTHER" id="PTHR34109:SF1">
    <property type="entry name" value="VOC DOMAIN-CONTAINING PROTEIN"/>
    <property type="match status" value="1"/>
</dbReference>
<comment type="caution">
    <text evidence="2">The sequence shown here is derived from an EMBL/GenBank/DDBJ whole genome shotgun (WGS) entry which is preliminary data.</text>
</comment>
<gene>
    <name evidence="2" type="ORF">JK358_17415</name>
</gene>
<dbReference type="Gene3D" id="3.30.720.120">
    <property type="match status" value="1"/>
</dbReference>
<keyword evidence="3" id="KW-1185">Reference proteome</keyword>
<dbReference type="Proteomes" id="UP000602198">
    <property type="component" value="Unassembled WGS sequence"/>
</dbReference>
<dbReference type="InterPro" id="IPR004360">
    <property type="entry name" value="Glyas_Fos-R_dOase_dom"/>
</dbReference>
<dbReference type="EMBL" id="JAERRJ010000006">
    <property type="protein sequence ID" value="MBL1076180.1"/>
    <property type="molecule type" value="Genomic_DNA"/>
</dbReference>
<reference evidence="2 3" key="1">
    <citation type="submission" date="2021-01" db="EMBL/GenBank/DDBJ databases">
        <title>WGS of actinomycetes isolated from Thailand.</title>
        <authorList>
            <person name="Thawai C."/>
        </authorList>
    </citation>
    <scope>NUCLEOTIDE SEQUENCE [LARGE SCALE GENOMIC DNA]</scope>
    <source>
        <strain evidence="2 3">LPG 2</strain>
    </source>
</reference>
<dbReference type="SUPFAM" id="SSF54593">
    <property type="entry name" value="Glyoxalase/Bleomycin resistance protein/Dihydroxybiphenyl dioxygenase"/>
    <property type="match status" value="1"/>
</dbReference>
<protein>
    <submittedName>
        <fullName evidence="2">VOC family protein</fullName>
    </submittedName>
</protein>
<proteinExistence type="predicted"/>
<dbReference type="Gene3D" id="3.30.720.110">
    <property type="match status" value="1"/>
</dbReference>
<evidence type="ECO:0000313" key="2">
    <source>
        <dbReference type="EMBL" id="MBL1076180.1"/>
    </source>
</evidence>
<dbReference type="RefSeq" id="WP_201948740.1">
    <property type="nucleotide sequence ID" value="NZ_JAERRJ010000006.1"/>
</dbReference>
<dbReference type="InterPro" id="IPR037523">
    <property type="entry name" value="VOC_core"/>
</dbReference>
<evidence type="ECO:0000259" key="1">
    <source>
        <dbReference type="PROSITE" id="PS51819"/>
    </source>
</evidence>
<dbReference type="PROSITE" id="PS51819">
    <property type="entry name" value="VOC"/>
    <property type="match status" value="1"/>
</dbReference>
<sequence length="139" mass="14941">MSETTTPVTTATAIWPAFLYRDAQAAMAFLERAFGFETAFAATRDGVVQHAELVFPGGVGIMLGQLRDDMTLEDMVPGIGSAYLVIDDPDALYARAKAAGATITKELQDETDYESRGFTCRDPEGVNWSFGTYPGAKGS</sequence>